<evidence type="ECO:0000256" key="1">
    <source>
        <dbReference type="SAM" id="Coils"/>
    </source>
</evidence>
<feature type="coiled-coil region" evidence="1">
    <location>
        <begin position="142"/>
        <end position="169"/>
    </location>
</feature>
<protein>
    <submittedName>
        <fullName evidence="3">Uncharacterized protein</fullName>
    </submittedName>
</protein>
<feature type="region of interest" description="Disordered" evidence="2">
    <location>
        <begin position="1"/>
        <end position="71"/>
    </location>
</feature>
<dbReference type="EMBL" id="JAFMYW010000007">
    <property type="protein sequence ID" value="MBO0951186.1"/>
    <property type="molecule type" value="Genomic_DNA"/>
</dbReference>
<gene>
    <name evidence="3" type="ORF">J2I46_21555</name>
</gene>
<sequence>MFNLDQFRKTGTSSIAGLLDLPPSRVSENNIPDAPEPLRNPFRDDDEPASYESEPASQPQSKRRPAYTDPDEYIPLTEDEIQAKADAKVEMIAAAMGIISTIINAYAAKQQLKKGDKELIRKWEKERARTGSEPVYAPNHPYYEARQRYEEFENELAEIESRAELSDAQRSLLHRAVLADIRAKDAQRRLRNFGIYETAGEIMVAKLTESIMAMLIAAAAKSFTR</sequence>
<evidence type="ECO:0000256" key="2">
    <source>
        <dbReference type="SAM" id="MobiDB-lite"/>
    </source>
</evidence>
<comment type="caution">
    <text evidence="3">The sequence shown here is derived from an EMBL/GenBank/DDBJ whole genome shotgun (WGS) entry which is preliminary data.</text>
</comment>
<name>A0ABS3JMF1_9BACT</name>
<evidence type="ECO:0000313" key="3">
    <source>
        <dbReference type="EMBL" id="MBO0951186.1"/>
    </source>
</evidence>
<reference evidence="3 4" key="1">
    <citation type="submission" date="2021-03" db="EMBL/GenBank/DDBJ databases">
        <title>Fibrella sp. HMF5405 genome sequencing and assembly.</title>
        <authorList>
            <person name="Kang H."/>
            <person name="Kim H."/>
            <person name="Bae S."/>
            <person name="Joh K."/>
        </authorList>
    </citation>
    <scope>NUCLEOTIDE SEQUENCE [LARGE SCALE GENOMIC DNA]</scope>
    <source>
        <strain evidence="3 4">HMF5405</strain>
    </source>
</reference>
<evidence type="ECO:0000313" key="4">
    <source>
        <dbReference type="Proteomes" id="UP000664628"/>
    </source>
</evidence>
<accession>A0ABS3JMF1</accession>
<dbReference type="RefSeq" id="WP_207331141.1">
    <property type="nucleotide sequence ID" value="NZ_JAFMYW010000007.1"/>
</dbReference>
<keyword evidence="1" id="KW-0175">Coiled coil</keyword>
<organism evidence="3 4">
    <name type="scientific">Fibrella forsythiae</name>
    <dbReference type="NCBI Taxonomy" id="2817061"/>
    <lineage>
        <taxon>Bacteria</taxon>
        <taxon>Pseudomonadati</taxon>
        <taxon>Bacteroidota</taxon>
        <taxon>Cytophagia</taxon>
        <taxon>Cytophagales</taxon>
        <taxon>Spirosomataceae</taxon>
        <taxon>Fibrella</taxon>
    </lineage>
</organism>
<proteinExistence type="predicted"/>
<keyword evidence="4" id="KW-1185">Reference proteome</keyword>
<dbReference type="Proteomes" id="UP000664628">
    <property type="component" value="Unassembled WGS sequence"/>
</dbReference>